<dbReference type="GO" id="GO:0016757">
    <property type="term" value="F:glycosyltransferase activity"/>
    <property type="evidence" value="ECO:0007669"/>
    <property type="project" value="UniProtKB-KW"/>
</dbReference>
<dbReference type="WBParaSite" id="Pan_g21636.t1">
    <property type="protein sequence ID" value="Pan_g21636.t1"/>
    <property type="gene ID" value="Pan_g21636"/>
</dbReference>
<keyword evidence="6" id="KW-0732">Signal</keyword>
<sequence>MPSLRRPALLFAVCGLVAMLTFLQTSEKSITYHFAKTVQNPLNVLYFEDMPSPAATEEAIIQPYKRHELTRNINCAAYFQNSSITPLPKIDKRIKVSDKDNIDLSCEAIQSRGYYPNSTDQDDYPIAFARVVYKDYQFQEVAFRADFAPNNVFCYTIDTKAKPEFVDKLLALAKCFPDNIVIAKEKFDVLQNGKNMIAAHLACLNELASKNYNYVFLLQNSDMKSKTNPETVEILKILNGTNDVSALHASPRHINPKADYSLKGLAIFRNATLNQRKTTPKGRNIRIHPTKSFVQSIISRQAVDYIQTELDLTKFIKRLESNPYGFDEGFFGTLNNNPTLNLPGGYTHECLEKNIEYEALTRLTLWENIEEMNKKCHSRKFRHTLCIYGLEDLFFLDSQPHTVVNKFLSEFDFGAIDCMAERMHNRTYYGTPGGFDLSTYADQPHVIYNRMKQEGRANEFKCFNTNITSRT</sequence>
<evidence type="ECO:0000313" key="8">
    <source>
        <dbReference type="WBParaSite" id="Pan_g21636.t1"/>
    </source>
</evidence>
<evidence type="ECO:0000256" key="4">
    <source>
        <dbReference type="ARBA" id="ARBA00023136"/>
    </source>
</evidence>
<keyword evidence="2" id="KW-0328">Glycosyltransferase</keyword>
<evidence type="ECO:0000313" key="7">
    <source>
        <dbReference type="Proteomes" id="UP000492821"/>
    </source>
</evidence>
<proteinExistence type="predicted"/>
<keyword evidence="3" id="KW-0808">Transferase</keyword>
<dbReference type="PANTHER" id="PTHR46671:SF7">
    <property type="entry name" value="CORE-2_I-BRANCHING ENZYME"/>
    <property type="match status" value="1"/>
</dbReference>
<organism evidence="7 8">
    <name type="scientific">Panagrellus redivivus</name>
    <name type="common">Microworm</name>
    <dbReference type="NCBI Taxonomy" id="6233"/>
    <lineage>
        <taxon>Eukaryota</taxon>
        <taxon>Metazoa</taxon>
        <taxon>Ecdysozoa</taxon>
        <taxon>Nematoda</taxon>
        <taxon>Chromadorea</taxon>
        <taxon>Rhabditida</taxon>
        <taxon>Tylenchina</taxon>
        <taxon>Panagrolaimomorpha</taxon>
        <taxon>Panagrolaimoidea</taxon>
        <taxon>Panagrolaimidae</taxon>
        <taxon>Panagrellus</taxon>
    </lineage>
</organism>
<protein>
    <submittedName>
        <fullName evidence="8">Glycosyltransferase family 92 protein</fullName>
    </submittedName>
</protein>
<evidence type="ECO:0000256" key="5">
    <source>
        <dbReference type="ARBA" id="ARBA00023180"/>
    </source>
</evidence>
<feature type="signal peptide" evidence="6">
    <location>
        <begin position="1"/>
        <end position="25"/>
    </location>
</feature>
<dbReference type="GO" id="GO:0016020">
    <property type="term" value="C:membrane"/>
    <property type="evidence" value="ECO:0007669"/>
    <property type="project" value="UniProtKB-SubCell"/>
</dbReference>
<evidence type="ECO:0000256" key="2">
    <source>
        <dbReference type="ARBA" id="ARBA00022676"/>
    </source>
</evidence>
<evidence type="ECO:0000256" key="1">
    <source>
        <dbReference type="ARBA" id="ARBA00004606"/>
    </source>
</evidence>
<keyword evidence="7" id="KW-1185">Reference proteome</keyword>
<evidence type="ECO:0000256" key="3">
    <source>
        <dbReference type="ARBA" id="ARBA00022679"/>
    </source>
</evidence>
<comment type="subcellular location">
    <subcellularLocation>
        <location evidence="1">Membrane</location>
        <topology evidence="1">Single-pass type II membrane protein</topology>
    </subcellularLocation>
</comment>
<keyword evidence="4" id="KW-0472">Membrane</keyword>
<name>A0A7E4VKH2_PANRE</name>
<dbReference type="AlphaFoldDB" id="A0A7E4VKH2"/>
<dbReference type="Pfam" id="PF02485">
    <property type="entry name" value="Branch"/>
    <property type="match status" value="1"/>
</dbReference>
<keyword evidence="5" id="KW-0325">Glycoprotein</keyword>
<dbReference type="InterPro" id="IPR003406">
    <property type="entry name" value="Glyco_trans_14"/>
</dbReference>
<accession>A0A7E4VKH2</accession>
<reference evidence="8" key="2">
    <citation type="submission" date="2020-10" db="UniProtKB">
        <authorList>
            <consortium name="WormBaseParasite"/>
        </authorList>
    </citation>
    <scope>IDENTIFICATION</scope>
</reference>
<reference evidence="7" key="1">
    <citation type="journal article" date="2013" name="Genetics">
        <title>The draft genome and transcriptome of Panagrellus redivivus are shaped by the harsh demands of a free-living lifestyle.</title>
        <authorList>
            <person name="Srinivasan J."/>
            <person name="Dillman A.R."/>
            <person name="Macchietto M.G."/>
            <person name="Heikkinen L."/>
            <person name="Lakso M."/>
            <person name="Fracchia K.M."/>
            <person name="Antoshechkin I."/>
            <person name="Mortazavi A."/>
            <person name="Wong G."/>
            <person name="Sternberg P.W."/>
        </authorList>
    </citation>
    <scope>NUCLEOTIDE SEQUENCE [LARGE SCALE GENOMIC DNA]</scope>
    <source>
        <strain evidence="7">MT8872</strain>
    </source>
</reference>
<feature type="chain" id="PRO_5029014036" evidence="6">
    <location>
        <begin position="26"/>
        <end position="471"/>
    </location>
</feature>
<dbReference type="Proteomes" id="UP000492821">
    <property type="component" value="Unassembled WGS sequence"/>
</dbReference>
<evidence type="ECO:0000256" key="6">
    <source>
        <dbReference type="SAM" id="SignalP"/>
    </source>
</evidence>
<dbReference type="PANTHER" id="PTHR46671">
    <property type="entry name" value="PROTEIN CBG11221"/>
    <property type="match status" value="1"/>
</dbReference>